<dbReference type="RefSeq" id="WP_119378156.1">
    <property type="nucleotide sequence ID" value="NZ_QWGB01000004.1"/>
</dbReference>
<dbReference type="InterPro" id="IPR018959">
    <property type="entry name" value="DUF1989"/>
</dbReference>
<evidence type="ECO:0000313" key="3">
    <source>
        <dbReference type="Proteomes" id="UP000265431"/>
    </source>
</evidence>
<feature type="domain" description="DUF1989" evidence="1">
    <location>
        <begin position="4"/>
        <end position="169"/>
    </location>
</feature>
<dbReference type="Pfam" id="PF09347">
    <property type="entry name" value="DUF1989"/>
    <property type="match status" value="1"/>
</dbReference>
<organism evidence="2 3">
    <name type="scientific">Henriciella barbarensis</name>
    <dbReference type="NCBI Taxonomy" id="86342"/>
    <lineage>
        <taxon>Bacteria</taxon>
        <taxon>Pseudomonadati</taxon>
        <taxon>Pseudomonadota</taxon>
        <taxon>Alphaproteobacteria</taxon>
        <taxon>Hyphomonadales</taxon>
        <taxon>Hyphomonadaceae</taxon>
        <taxon>Henriciella</taxon>
    </lineage>
</organism>
<accession>A0A399R582</accession>
<comment type="caution">
    <text evidence="2">The sequence shown here is derived from an EMBL/GenBank/DDBJ whole genome shotgun (WGS) entry which is preliminary data.</text>
</comment>
<dbReference type="PANTHER" id="PTHR31527:SF0">
    <property type="entry name" value="RE64534P"/>
    <property type="match status" value="1"/>
</dbReference>
<keyword evidence="3" id="KW-1185">Reference proteome</keyword>
<protein>
    <submittedName>
        <fullName evidence="2">Urea carboxylase-associated family protein</fullName>
    </submittedName>
</protein>
<sequence>MTVRIPPRSGKGFTLKKGEILKVTDPQGEQVSDMVAFSAADTKEYLSSGRSIDYASRMFLTTGDILYSNRSNPMFEIIADDVKRHDFTLTPCSREMFRKLYDETDPPPGCQGNLEMALEPYGIESDRVPIAFNIFMHVAVDSETGEIEVRPPLSKAGDSIQLRAEMDMIVALTACSAGQSNNHTYKPIDFELLSKEREDG</sequence>
<gene>
    <name evidence="2" type="ORF">D1224_01395</name>
</gene>
<evidence type="ECO:0000259" key="1">
    <source>
        <dbReference type="Pfam" id="PF09347"/>
    </source>
</evidence>
<proteinExistence type="predicted"/>
<dbReference type="PANTHER" id="PTHR31527">
    <property type="entry name" value="RE64534P"/>
    <property type="match status" value="1"/>
</dbReference>
<dbReference type="AlphaFoldDB" id="A0A399R582"/>
<dbReference type="Proteomes" id="UP000265431">
    <property type="component" value="Unassembled WGS sequence"/>
</dbReference>
<dbReference type="EMBL" id="QWGB01000004">
    <property type="protein sequence ID" value="RIJ25804.1"/>
    <property type="molecule type" value="Genomic_DNA"/>
</dbReference>
<evidence type="ECO:0000313" key="2">
    <source>
        <dbReference type="EMBL" id="RIJ25804.1"/>
    </source>
</evidence>
<dbReference type="OrthoDB" id="9792415at2"/>
<reference evidence="2 3" key="1">
    <citation type="submission" date="2018-08" db="EMBL/GenBank/DDBJ databases">
        <title>Henriciella mobilis sp. nov., isolated from seawater.</title>
        <authorList>
            <person name="Cheng H."/>
            <person name="Wu Y.-H."/>
            <person name="Xu X.-W."/>
            <person name="Guo L.-L."/>
        </authorList>
    </citation>
    <scope>NUCLEOTIDE SEQUENCE [LARGE SCALE GENOMIC DNA]</scope>
    <source>
        <strain evidence="2 3">CCUG66934</strain>
    </source>
</reference>
<name>A0A399R582_9PROT</name>